<dbReference type="InterPro" id="IPR005016">
    <property type="entry name" value="TDE1/TMS"/>
</dbReference>
<dbReference type="EMBL" id="QCYY01002638">
    <property type="protein sequence ID" value="ROT68746.1"/>
    <property type="molecule type" value="Genomic_DNA"/>
</dbReference>
<feature type="transmembrane region" description="Helical" evidence="7">
    <location>
        <begin position="245"/>
        <end position="262"/>
    </location>
</feature>
<dbReference type="Pfam" id="PF03348">
    <property type="entry name" value="Serinc"/>
    <property type="match status" value="1"/>
</dbReference>
<dbReference type="PANTHER" id="PTHR10383:SF9">
    <property type="entry name" value="SERINE INCORPORATOR, ISOFORM F"/>
    <property type="match status" value="1"/>
</dbReference>
<evidence type="ECO:0000256" key="7">
    <source>
        <dbReference type="SAM" id="Phobius"/>
    </source>
</evidence>
<comment type="subcellular location">
    <subcellularLocation>
        <location evidence="1">Membrane</location>
        <topology evidence="1">Multi-pass membrane protein</topology>
    </subcellularLocation>
</comment>
<feature type="transmembrane region" description="Helical" evidence="7">
    <location>
        <begin position="207"/>
        <end position="233"/>
    </location>
</feature>
<feature type="transmembrane region" description="Helical" evidence="7">
    <location>
        <begin position="405"/>
        <end position="428"/>
    </location>
</feature>
<dbReference type="OrthoDB" id="5963193at2759"/>
<accession>A0A423SWT9</accession>
<comment type="similarity">
    <text evidence="2">Belongs to the TDE1 family.</text>
</comment>
<proteinExistence type="inferred from homology"/>
<reference evidence="8 9" key="2">
    <citation type="submission" date="2019-01" db="EMBL/GenBank/DDBJ databases">
        <title>The decoding of complex shrimp genome reveals the adaptation for benthos swimmer, frequently molting mechanism and breeding impact on genome.</title>
        <authorList>
            <person name="Sun Y."/>
            <person name="Gao Y."/>
            <person name="Yu Y."/>
        </authorList>
    </citation>
    <scope>NUCLEOTIDE SEQUENCE [LARGE SCALE GENOMIC DNA]</scope>
    <source>
        <tissue evidence="8">Muscle</tissue>
    </source>
</reference>
<feature type="compositionally biased region" description="Polar residues" evidence="6">
    <location>
        <begin position="508"/>
        <end position="520"/>
    </location>
</feature>
<feature type="transmembrane region" description="Helical" evidence="7">
    <location>
        <begin position="165"/>
        <end position="187"/>
    </location>
</feature>
<keyword evidence="3 7" id="KW-0812">Transmembrane</keyword>
<evidence type="ECO:0000256" key="6">
    <source>
        <dbReference type="SAM" id="MobiDB-lite"/>
    </source>
</evidence>
<evidence type="ECO:0000313" key="9">
    <source>
        <dbReference type="Proteomes" id="UP000283509"/>
    </source>
</evidence>
<evidence type="ECO:0000256" key="2">
    <source>
        <dbReference type="ARBA" id="ARBA00006665"/>
    </source>
</evidence>
<evidence type="ECO:0000256" key="4">
    <source>
        <dbReference type="ARBA" id="ARBA00022989"/>
    </source>
</evidence>
<protein>
    <recommendedName>
        <fullName evidence="10">Serine incorporator</fullName>
    </recommendedName>
</protein>
<evidence type="ECO:0000313" key="8">
    <source>
        <dbReference type="EMBL" id="ROT68746.1"/>
    </source>
</evidence>
<feature type="transmembrane region" description="Helical" evidence="7">
    <location>
        <begin position="136"/>
        <end position="153"/>
    </location>
</feature>
<dbReference type="PANTHER" id="PTHR10383">
    <property type="entry name" value="SERINE INCORPORATOR"/>
    <property type="match status" value="1"/>
</dbReference>
<evidence type="ECO:0008006" key="10">
    <source>
        <dbReference type="Google" id="ProtNLM"/>
    </source>
</evidence>
<comment type="caution">
    <text evidence="8">The sequence shown here is derived from an EMBL/GenBank/DDBJ whole genome shotgun (WGS) entry which is preliminary data.</text>
</comment>
<evidence type="ECO:0000256" key="5">
    <source>
        <dbReference type="ARBA" id="ARBA00023136"/>
    </source>
</evidence>
<dbReference type="Proteomes" id="UP000283509">
    <property type="component" value="Unassembled WGS sequence"/>
</dbReference>
<keyword evidence="9" id="KW-1185">Reference proteome</keyword>
<feature type="transmembrane region" description="Helical" evidence="7">
    <location>
        <begin position="340"/>
        <end position="358"/>
    </location>
</feature>
<feature type="transmembrane region" description="Helical" evidence="7">
    <location>
        <begin position="440"/>
        <end position="464"/>
    </location>
</feature>
<feature type="transmembrane region" description="Helical" evidence="7">
    <location>
        <begin position="103"/>
        <end position="124"/>
    </location>
</feature>
<organism evidence="8 9">
    <name type="scientific">Penaeus vannamei</name>
    <name type="common">Whiteleg shrimp</name>
    <name type="synonym">Litopenaeus vannamei</name>
    <dbReference type="NCBI Taxonomy" id="6689"/>
    <lineage>
        <taxon>Eukaryota</taxon>
        <taxon>Metazoa</taxon>
        <taxon>Ecdysozoa</taxon>
        <taxon>Arthropoda</taxon>
        <taxon>Crustacea</taxon>
        <taxon>Multicrustacea</taxon>
        <taxon>Malacostraca</taxon>
        <taxon>Eumalacostraca</taxon>
        <taxon>Eucarida</taxon>
        <taxon>Decapoda</taxon>
        <taxon>Dendrobranchiata</taxon>
        <taxon>Penaeoidea</taxon>
        <taxon>Penaeidae</taxon>
        <taxon>Penaeus</taxon>
    </lineage>
</organism>
<dbReference type="AlphaFoldDB" id="A0A423SWT9"/>
<feature type="transmembrane region" description="Helical" evidence="7">
    <location>
        <begin position="46"/>
        <end position="64"/>
    </location>
</feature>
<evidence type="ECO:0000256" key="1">
    <source>
        <dbReference type="ARBA" id="ARBA00004141"/>
    </source>
</evidence>
<reference evidence="8 9" key="1">
    <citation type="submission" date="2018-04" db="EMBL/GenBank/DDBJ databases">
        <authorList>
            <person name="Zhang X."/>
            <person name="Yuan J."/>
            <person name="Li F."/>
            <person name="Xiang J."/>
        </authorList>
    </citation>
    <scope>NUCLEOTIDE SEQUENCE [LARGE SCALE GENOMIC DNA]</scope>
    <source>
        <tissue evidence="8">Muscle</tissue>
    </source>
</reference>
<feature type="region of interest" description="Disordered" evidence="6">
    <location>
        <begin position="501"/>
        <end position="520"/>
    </location>
</feature>
<dbReference type="STRING" id="6689.A0A423SWT9"/>
<sequence>MYPEEEEMIEDRSCGRAQFGCLCGTSSCRLCCRPCPSVFESTSTRLVYIFYLMLIVGVMAIMMSKEVQEEIMEKFSDHKILCSWIGAGENCEAALGYVAVYRLGFAVSAYHFLLMLITCGVSTSRDFRAGVHNGMWFYKTLLLLTFCIGAFFIPDPNDLFINVWMYTAMAGAALFIVIQLLLLVFLYHSWTDKLMARVNNGGSACCWYGVVAVPASILAYSACACCVILLYYFFAMGEGCNRNHWFIIINAAACILASIIAVIKKGPKDVRLRLLHSSLVSMYVTYLTWTAIGSAPRKYQKTTDNVWIGPGYDINSRIVLPEQEYYCGPNEDEESWGDEVLPYVSLAITFVTVMYSAIGSSTPENCQAIEFPSCPAKQNVQRHKVEDIGGQKVVRNEAEGLAYSYSLFHVMLGLANLYIMMSLTAWYMPSSATLMTFGRSWSAVWVKMISCWVCLIIFVTVTIFPSMLPSSSVRSNSIGSLRNGYPGSGYLGSSRSLDDEAAVPLSPSKPTVTIHQETTV</sequence>
<keyword evidence="4 7" id="KW-1133">Transmembrane helix</keyword>
<keyword evidence="5 7" id="KW-0472">Membrane</keyword>
<feature type="transmembrane region" description="Helical" evidence="7">
    <location>
        <begin position="274"/>
        <end position="292"/>
    </location>
</feature>
<name>A0A423SWT9_PENVA</name>
<dbReference type="GO" id="GO:0016020">
    <property type="term" value="C:membrane"/>
    <property type="evidence" value="ECO:0007669"/>
    <property type="project" value="UniProtKB-SubCell"/>
</dbReference>
<gene>
    <name evidence="8" type="ORF">C7M84_013112</name>
</gene>
<evidence type="ECO:0000256" key="3">
    <source>
        <dbReference type="ARBA" id="ARBA00022692"/>
    </source>
</evidence>